<gene>
    <name evidence="2" type="primary">pkn1_3</name>
    <name evidence="2" type="ORF">K227x_34840</name>
</gene>
<keyword evidence="2" id="KW-0808">Transferase</keyword>
<dbReference type="Gene3D" id="3.90.1580.10">
    <property type="entry name" value="paralog of FGE (formylglycine-generating enzyme)"/>
    <property type="match status" value="1"/>
</dbReference>
<feature type="domain" description="Carrier" evidence="1">
    <location>
        <begin position="11"/>
        <end position="95"/>
    </location>
</feature>
<dbReference type="InterPro" id="IPR005532">
    <property type="entry name" value="SUMF_dom"/>
</dbReference>
<name>A0A517NDA0_9BACT</name>
<dbReference type="PANTHER" id="PTHR23150">
    <property type="entry name" value="SULFATASE MODIFYING FACTOR 1, 2"/>
    <property type="match status" value="1"/>
</dbReference>
<proteinExistence type="predicted"/>
<evidence type="ECO:0000313" key="3">
    <source>
        <dbReference type="Proteomes" id="UP000318538"/>
    </source>
</evidence>
<dbReference type="Pfam" id="PF03781">
    <property type="entry name" value="FGE-sulfatase"/>
    <property type="match status" value="1"/>
</dbReference>
<organism evidence="2 3">
    <name type="scientific">Rubripirellula lacrimiformis</name>
    <dbReference type="NCBI Taxonomy" id="1930273"/>
    <lineage>
        <taxon>Bacteria</taxon>
        <taxon>Pseudomonadati</taxon>
        <taxon>Planctomycetota</taxon>
        <taxon>Planctomycetia</taxon>
        <taxon>Pirellulales</taxon>
        <taxon>Pirellulaceae</taxon>
        <taxon>Rubripirellula</taxon>
    </lineage>
</organism>
<dbReference type="SUPFAM" id="SSF47336">
    <property type="entry name" value="ACP-like"/>
    <property type="match status" value="1"/>
</dbReference>
<dbReference type="Gene3D" id="1.10.1200.10">
    <property type="entry name" value="ACP-like"/>
    <property type="match status" value="1"/>
</dbReference>
<reference evidence="2 3" key="1">
    <citation type="submission" date="2019-02" db="EMBL/GenBank/DDBJ databases">
        <title>Deep-cultivation of Planctomycetes and their phenomic and genomic characterization uncovers novel biology.</title>
        <authorList>
            <person name="Wiegand S."/>
            <person name="Jogler M."/>
            <person name="Boedeker C."/>
            <person name="Pinto D."/>
            <person name="Vollmers J."/>
            <person name="Rivas-Marin E."/>
            <person name="Kohn T."/>
            <person name="Peeters S.H."/>
            <person name="Heuer A."/>
            <person name="Rast P."/>
            <person name="Oberbeckmann S."/>
            <person name="Bunk B."/>
            <person name="Jeske O."/>
            <person name="Meyerdierks A."/>
            <person name="Storesund J.E."/>
            <person name="Kallscheuer N."/>
            <person name="Luecker S."/>
            <person name="Lage O.M."/>
            <person name="Pohl T."/>
            <person name="Merkel B.J."/>
            <person name="Hornburger P."/>
            <person name="Mueller R.-W."/>
            <person name="Bruemmer F."/>
            <person name="Labrenz M."/>
            <person name="Spormann A.M."/>
            <person name="Op den Camp H."/>
            <person name="Overmann J."/>
            <person name="Amann R."/>
            <person name="Jetten M.S.M."/>
            <person name="Mascher T."/>
            <person name="Medema M.H."/>
            <person name="Devos D.P."/>
            <person name="Kaster A.-K."/>
            <person name="Ovreas L."/>
            <person name="Rohde M."/>
            <person name="Galperin M.Y."/>
            <person name="Jogler C."/>
        </authorList>
    </citation>
    <scope>NUCLEOTIDE SEQUENCE [LARGE SCALE GENOMIC DNA]</scope>
    <source>
        <strain evidence="2 3">K22_7</strain>
    </source>
</reference>
<dbReference type="Proteomes" id="UP000318538">
    <property type="component" value="Chromosome"/>
</dbReference>
<dbReference type="InterPro" id="IPR042095">
    <property type="entry name" value="SUMF_sf"/>
</dbReference>
<dbReference type="SUPFAM" id="SSF56436">
    <property type="entry name" value="C-type lectin-like"/>
    <property type="match status" value="1"/>
</dbReference>
<dbReference type="AlphaFoldDB" id="A0A517NDA0"/>
<dbReference type="GO" id="GO:0004674">
    <property type="term" value="F:protein serine/threonine kinase activity"/>
    <property type="evidence" value="ECO:0007669"/>
    <property type="project" value="UniProtKB-EC"/>
</dbReference>
<sequence length="420" mass="47164">MNASSQWLDLDQVEARLCIVTAQQLGMGLDEVQPESRMIEDLNCDSLEMIELIMETEDEFGITIPETPKTPVGKLIFTRQPFRIRDLAEFAFLNQGTGAPVRAGWRKKPIGIVPPPESGFTQLGGRFDTTDFDTSCLHEKLDDASEFPMFRRVIDGMVCIQIPGDTFTLGNDAAGAHDDERPCHRATLSPFLIDIEPVSVTAFCRFLNSVDMQEHDIAMMIALSPNDDRETDLQFQRCEQNWKPRPGTAMQPVVLISWYAADAYSRWANGTDCKNRNGAAKNHGRSYLPTEAQWEYAAAGSFDDQEHLYAGIHQRGKTYESDGLPIPVVHQEYGRSRFGLRHMSGTVWHWCRDWFSPDFYSSGAATQLDPVAEVETGTRSERGGSWVGPIELCRPSYRRGRNPDARGRCLGFRCVGDVPT</sequence>
<accession>A0A517NDA0</accession>
<protein>
    <submittedName>
        <fullName evidence="2">Serine/threonine-protein kinase pkn1</fullName>
        <ecNumber evidence="2">2.7.11.1</ecNumber>
    </submittedName>
</protein>
<evidence type="ECO:0000259" key="1">
    <source>
        <dbReference type="PROSITE" id="PS50075"/>
    </source>
</evidence>
<dbReference type="OrthoDB" id="9812426at2"/>
<keyword evidence="3" id="KW-1185">Reference proteome</keyword>
<keyword evidence="2" id="KW-0418">Kinase</keyword>
<dbReference type="RefSeq" id="WP_145171007.1">
    <property type="nucleotide sequence ID" value="NZ_CP036525.1"/>
</dbReference>
<dbReference type="EC" id="2.7.11.1" evidence="2"/>
<dbReference type="GO" id="GO:0120147">
    <property type="term" value="F:formylglycine-generating oxidase activity"/>
    <property type="evidence" value="ECO:0007669"/>
    <property type="project" value="TreeGrafter"/>
</dbReference>
<dbReference type="InterPro" id="IPR016187">
    <property type="entry name" value="CTDL_fold"/>
</dbReference>
<dbReference type="InterPro" id="IPR009081">
    <property type="entry name" value="PP-bd_ACP"/>
</dbReference>
<dbReference type="KEGG" id="rlc:K227x_34840"/>
<dbReference type="EMBL" id="CP036525">
    <property type="protein sequence ID" value="QDT05086.1"/>
    <property type="molecule type" value="Genomic_DNA"/>
</dbReference>
<dbReference type="PANTHER" id="PTHR23150:SF19">
    <property type="entry name" value="FORMYLGLYCINE-GENERATING ENZYME"/>
    <property type="match status" value="1"/>
</dbReference>
<dbReference type="InterPro" id="IPR051043">
    <property type="entry name" value="Sulfatase_Mod_Factor_Kinase"/>
</dbReference>
<dbReference type="InterPro" id="IPR036736">
    <property type="entry name" value="ACP-like_sf"/>
</dbReference>
<dbReference type="PROSITE" id="PS50075">
    <property type="entry name" value="CARRIER"/>
    <property type="match status" value="1"/>
</dbReference>
<evidence type="ECO:0000313" key="2">
    <source>
        <dbReference type="EMBL" id="QDT05086.1"/>
    </source>
</evidence>
<dbReference type="Pfam" id="PF00550">
    <property type="entry name" value="PP-binding"/>
    <property type="match status" value="1"/>
</dbReference>